<comment type="caution">
    <text evidence="3">The sequence shown here is derived from an EMBL/GenBank/DDBJ whole genome shotgun (WGS) entry which is preliminary data.</text>
</comment>
<evidence type="ECO:0000313" key="4">
    <source>
        <dbReference type="Proteomes" id="UP001595872"/>
    </source>
</evidence>
<name>A0ABV9UCJ8_9ACTN</name>
<proteinExistence type="predicted"/>
<feature type="transmembrane region" description="Helical" evidence="2">
    <location>
        <begin position="20"/>
        <end position="40"/>
    </location>
</feature>
<keyword evidence="2" id="KW-1133">Transmembrane helix</keyword>
<feature type="compositionally biased region" description="Polar residues" evidence="1">
    <location>
        <begin position="91"/>
        <end position="100"/>
    </location>
</feature>
<evidence type="ECO:0000313" key="3">
    <source>
        <dbReference type="EMBL" id="MFC4913589.1"/>
    </source>
</evidence>
<accession>A0ABV9UCJ8</accession>
<evidence type="ECO:0000256" key="1">
    <source>
        <dbReference type="SAM" id="MobiDB-lite"/>
    </source>
</evidence>
<feature type="compositionally biased region" description="Low complexity" evidence="1">
    <location>
        <begin position="46"/>
        <end position="61"/>
    </location>
</feature>
<dbReference type="RefSeq" id="WP_378264656.1">
    <property type="nucleotide sequence ID" value="NZ_JBHSIT010000018.1"/>
</dbReference>
<evidence type="ECO:0008006" key="5">
    <source>
        <dbReference type="Google" id="ProtNLM"/>
    </source>
</evidence>
<keyword evidence="2" id="KW-0472">Membrane</keyword>
<gene>
    <name evidence="3" type="ORF">ACFPCY_40270</name>
</gene>
<keyword evidence="4" id="KW-1185">Reference proteome</keyword>
<organism evidence="3 4">
    <name type="scientific">Actinomadura gamaensis</name>
    <dbReference type="NCBI Taxonomy" id="1763541"/>
    <lineage>
        <taxon>Bacteria</taxon>
        <taxon>Bacillati</taxon>
        <taxon>Actinomycetota</taxon>
        <taxon>Actinomycetes</taxon>
        <taxon>Streptosporangiales</taxon>
        <taxon>Thermomonosporaceae</taxon>
        <taxon>Actinomadura</taxon>
    </lineage>
</organism>
<dbReference type="Proteomes" id="UP001595872">
    <property type="component" value="Unassembled WGS sequence"/>
</dbReference>
<keyword evidence="2" id="KW-0812">Transmembrane</keyword>
<evidence type="ECO:0000256" key="2">
    <source>
        <dbReference type="SAM" id="Phobius"/>
    </source>
</evidence>
<feature type="region of interest" description="Disordered" evidence="1">
    <location>
        <begin position="45"/>
        <end position="111"/>
    </location>
</feature>
<protein>
    <recommendedName>
        <fullName evidence="5">NPCBM/NEW2 domain-containing protein</fullName>
    </recommendedName>
</protein>
<reference evidence="4" key="1">
    <citation type="journal article" date="2019" name="Int. J. Syst. Evol. Microbiol.">
        <title>The Global Catalogue of Microorganisms (GCM) 10K type strain sequencing project: providing services to taxonomists for standard genome sequencing and annotation.</title>
        <authorList>
            <consortium name="The Broad Institute Genomics Platform"/>
            <consortium name="The Broad Institute Genome Sequencing Center for Infectious Disease"/>
            <person name="Wu L."/>
            <person name="Ma J."/>
        </authorList>
    </citation>
    <scope>NUCLEOTIDE SEQUENCE [LARGE SCALE GENOMIC DNA]</scope>
    <source>
        <strain evidence="4">KLKA75</strain>
    </source>
</reference>
<dbReference type="EMBL" id="JBHSIT010000018">
    <property type="protein sequence ID" value="MFC4913589.1"/>
    <property type="molecule type" value="Genomic_DNA"/>
</dbReference>
<feature type="compositionally biased region" description="Low complexity" evidence="1">
    <location>
        <begin position="70"/>
        <end position="80"/>
    </location>
</feature>
<sequence>MKTSSPPAAGPGLTAARFLGYGGAALLVSAALAVLVFQAFGGGHGDASASASHGPSSSNGADGVSGGPVGTVPSGPVQQQTRGGRPYPSKPGTSGTGSQPGDQGAPMPGTGGGVGVEFCPAGTAVYRAAGANGIDVAVTVGAAGVVKADVTVAGHGDLSDQSTVRRAGTQTFRFTVSPALVRRVKITTLSVGVDMQTCYARPA</sequence>